<evidence type="ECO:0000256" key="1">
    <source>
        <dbReference type="SAM" id="Phobius"/>
    </source>
</evidence>
<name>A0A7X9LEN8_STRRT</name>
<dbReference type="AlphaFoldDB" id="A0A7X9LEN8"/>
<evidence type="ECO:0000313" key="2">
    <source>
        <dbReference type="EMBL" id="NMD48470.1"/>
    </source>
</evidence>
<dbReference type="EMBL" id="JABASA010000003">
    <property type="protein sequence ID" value="NMD48470.1"/>
    <property type="molecule type" value="Genomic_DNA"/>
</dbReference>
<evidence type="ECO:0000313" key="3">
    <source>
        <dbReference type="Proteomes" id="UP000532121"/>
    </source>
</evidence>
<feature type="transmembrane region" description="Helical" evidence="1">
    <location>
        <begin position="51"/>
        <end position="73"/>
    </location>
</feature>
<protein>
    <submittedName>
        <fullName evidence="2">DUF3021 domain-containing protein</fullName>
    </submittedName>
</protein>
<comment type="caution">
    <text evidence="2">The sequence shown here is derived from an EMBL/GenBank/DDBJ whole genome shotgun (WGS) entry which is preliminary data.</text>
</comment>
<keyword evidence="1" id="KW-0472">Membrane</keyword>
<reference evidence="2 3" key="1">
    <citation type="submission" date="2020-04" db="EMBL/GenBank/DDBJ databases">
        <title>MicrobeNet Type strains.</title>
        <authorList>
            <person name="Nicholson A.C."/>
        </authorList>
    </citation>
    <scope>NUCLEOTIDE SEQUENCE [LARGE SCALE GENOMIC DNA]</scope>
    <source>
        <strain evidence="2 3">DSM 22768</strain>
    </source>
</reference>
<proteinExistence type="predicted"/>
<keyword evidence="1" id="KW-0812">Transmembrane</keyword>
<sequence length="148" mass="16760">MKTLKYIIRNAFIGMGIGSLVNCLITIFFFPNSKSLGIPSFTQMFSSSSKASAVQLLIFASLGILQGAASRLFENERLSLLAASAIHYFLILLPLMVSGVYLHWFAIAWSSFVQFLLLASVIYCFIYLFFYLVHKKDIEEINKRLKQL</sequence>
<feature type="transmembrane region" description="Helical" evidence="1">
    <location>
        <begin position="112"/>
        <end position="133"/>
    </location>
</feature>
<dbReference type="Pfam" id="PF11457">
    <property type="entry name" value="DUF3021"/>
    <property type="match status" value="1"/>
</dbReference>
<dbReference type="InterPro" id="IPR021560">
    <property type="entry name" value="DUF3021"/>
</dbReference>
<accession>A0A7X9LEN8</accession>
<feature type="transmembrane region" description="Helical" evidence="1">
    <location>
        <begin position="85"/>
        <end position="106"/>
    </location>
</feature>
<feature type="transmembrane region" description="Helical" evidence="1">
    <location>
        <begin position="12"/>
        <end position="31"/>
    </location>
</feature>
<dbReference type="Proteomes" id="UP000532121">
    <property type="component" value="Unassembled WGS sequence"/>
</dbReference>
<organism evidence="2 3">
    <name type="scientific">Streptococcus ratti</name>
    <dbReference type="NCBI Taxonomy" id="1341"/>
    <lineage>
        <taxon>Bacteria</taxon>
        <taxon>Bacillati</taxon>
        <taxon>Bacillota</taxon>
        <taxon>Bacilli</taxon>
        <taxon>Lactobacillales</taxon>
        <taxon>Streptococcaceae</taxon>
        <taxon>Streptococcus</taxon>
    </lineage>
</organism>
<dbReference type="RefSeq" id="WP_003089904.1">
    <property type="nucleotide sequence ID" value="NZ_CP043405.1"/>
</dbReference>
<keyword evidence="1" id="KW-1133">Transmembrane helix</keyword>
<gene>
    <name evidence="2" type="ORF">HHO37_02005</name>
</gene>